<dbReference type="PANTHER" id="PTHR24006:SF644">
    <property type="entry name" value="UBIQUITIN CARBOXYL-TERMINAL HYDROLASE 7"/>
    <property type="match status" value="1"/>
</dbReference>
<evidence type="ECO:0000313" key="11">
    <source>
        <dbReference type="Proteomes" id="UP001470230"/>
    </source>
</evidence>
<dbReference type="Pfam" id="PF14533">
    <property type="entry name" value="USP7_C2"/>
    <property type="match status" value="1"/>
</dbReference>
<keyword evidence="7" id="KW-0788">Thiol protease</keyword>
<evidence type="ECO:0000256" key="5">
    <source>
        <dbReference type="ARBA" id="ARBA00022786"/>
    </source>
</evidence>
<evidence type="ECO:0000256" key="8">
    <source>
        <dbReference type="SAM" id="MobiDB-lite"/>
    </source>
</evidence>
<keyword evidence="11" id="KW-1185">Reference proteome</keyword>
<dbReference type="InterPro" id="IPR028889">
    <property type="entry name" value="USP"/>
</dbReference>
<dbReference type="InterPro" id="IPR018200">
    <property type="entry name" value="USP_CS"/>
</dbReference>
<protein>
    <recommendedName>
        <fullName evidence="3">ubiquitinyl hydrolase 1</fullName>
        <ecNumber evidence="3">3.4.19.12</ecNumber>
    </recommendedName>
</protein>
<feature type="domain" description="USP" evidence="9">
    <location>
        <begin position="158"/>
        <end position="501"/>
    </location>
</feature>
<comment type="similarity">
    <text evidence="2">Belongs to the peptidase C19 family.</text>
</comment>
<dbReference type="Proteomes" id="UP001470230">
    <property type="component" value="Unassembled WGS sequence"/>
</dbReference>
<comment type="caution">
    <text evidence="10">The sequence shown here is derived from an EMBL/GenBank/DDBJ whole genome shotgun (WGS) entry which is preliminary data.</text>
</comment>
<feature type="compositionally biased region" description="Polar residues" evidence="8">
    <location>
        <begin position="73"/>
        <end position="82"/>
    </location>
</feature>
<dbReference type="InterPro" id="IPR050164">
    <property type="entry name" value="Peptidase_C19"/>
</dbReference>
<feature type="region of interest" description="Disordered" evidence="8">
    <location>
        <begin position="61"/>
        <end position="86"/>
    </location>
</feature>
<gene>
    <name evidence="10" type="ORF">M9Y10_017884</name>
</gene>
<comment type="catalytic activity">
    <reaction evidence="1">
        <text>Thiol-dependent hydrolysis of ester, thioester, amide, peptide and isopeptide bonds formed by the C-terminal Gly of ubiquitin (a 76-residue protein attached to proteins as an intracellular targeting signal).</text>
        <dbReference type="EC" id="3.4.19.12"/>
    </reaction>
</comment>
<dbReference type="InterPro" id="IPR001394">
    <property type="entry name" value="Peptidase_C19_UCH"/>
</dbReference>
<proteinExistence type="inferred from homology"/>
<dbReference type="EC" id="3.4.19.12" evidence="3"/>
<name>A0ABR2HUU7_9EUKA</name>
<dbReference type="PROSITE" id="PS50235">
    <property type="entry name" value="USP_3"/>
    <property type="match status" value="1"/>
</dbReference>
<evidence type="ECO:0000256" key="1">
    <source>
        <dbReference type="ARBA" id="ARBA00000707"/>
    </source>
</evidence>
<dbReference type="PROSITE" id="PS00972">
    <property type="entry name" value="USP_1"/>
    <property type="match status" value="1"/>
</dbReference>
<evidence type="ECO:0000256" key="3">
    <source>
        <dbReference type="ARBA" id="ARBA00012759"/>
    </source>
</evidence>
<organism evidence="10 11">
    <name type="scientific">Tritrichomonas musculus</name>
    <dbReference type="NCBI Taxonomy" id="1915356"/>
    <lineage>
        <taxon>Eukaryota</taxon>
        <taxon>Metamonada</taxon>
        <taxon>Parabasalia</taxon>
        <taxon>Tritrichomonadida</taxon>
        <taxon>Tritrichomonadidae</taxon>
        <taxon>Tritrichomonas</taxon>
    </lineage>
</organism>
<keyword evidence="6" id="KW-0378">Hydrolase</keyword>
<dbReference type="EMBL" id="JAPFFF010000023">
    <property type="protein sequence ID" value="KAK8852892.1"/>
    <property type="molecule type" value="Genomic_DNA"/>
</dbReference>
<keyword evidence="5" id="KW-0833">Ubl conjugation pathway</keyword>
<dbReference type="PANTHER" id="PTHR24006">
    <property type="entry name" value="UBIQUITIN CARBOXYL-TERMINAL HYDROLASE"/>
    <property type="match status" value="1"/>
</dbReference>
<reference evidence="10 11" key="1">
    <citation type="submission" date="2024-04" db="EMBL/GenBank/DDBJ databases">
        <title>Tritrichomonas musculus Genome.</title>
        <authorList>
            <person name="Alves-Ferreira E."/>
            <person name="Grigg M."/>
            <person name="Lorenzi H."/>
            <person name="Galac M."/>
        </authorList>
    </citation>
    <scope>NUCLEOTIDE SEQUENCE [LARGE SCALE GENOMIC DNA]</scope>
    <source>
        <strain evidence="10 11">EAF2021</strain>
    </source>
</reference>
<evidence type="ECO:0000313" key="10">
    <source>
        <dbReference type="EMBL" id="KAK8852892.1"/>
    </source>
</evidence>
<sequence length="1054" mass="123878">MSDSWGKEENPSLFSRFRTFITLPFSKQSNPEKPKLDSNHNNEFKKKKYNDLNNHLPAIKDQNFESEPLSKPKSLNQTSNLPNEEEPLHYSTLESERSRLPLIFSKTKSRPHYNPPKLEKRSNLDRIEKLRLESTEKVEKRDPIEKAYIFKSPEVKYVGLKNQGATCYLNSILQSLFHLPYFRKFIFDVPFDLITQNSKDSQNSEQYNNFEIQINSDKNIIFSLQKLFAQLQTSQKAVSTQNLTRSFGWSQEQVYMQQDAAEFCIQLLDYIQSKLKNTVYSKIFDDMFKTVTKTFYRGVNVNFEESSEDNFFLLSAVVKNFSELNESLRSMTSKQHLEGKNKYYSQRYGEQDVILETKFVKFPKILLVHLKRFEYNPDTNRNHKINSILMFDKELNLSNLLVSKKSENEAEFELHSVIVHSGDADGGHYYVFIRPGRSNRWYKFNDSSVTLVDENEAIENNFGGPDLNENQSTSFFSKRIFGSFGSSERSFSAYMLVYVRKDSLGEIFCDLENEKIDRFLVQNDEDEYDMLNQIQINIVDDRCLAKNALKGRLSFNISKKNTITVFVSKYWSLRELYRTVSKKLEISEEHFNLYKFNDDCLVDEIERFDDEKIISSLRDDNFLYCSILPSNNNRIISDSQNEYYKVVFIFLYIKALKHPLRYLTKLIVNNESKVFETLKNQMKIELSNVKMINFSVFVKIVSVLNLIEDKQARFEDFDSSMFVIEISEPTEISDIIYEKKFLNDDDVKYSNKSFNYFDTIEEMPKSVTEYFEHINDISTIEVKTIEHYESPVKIKYSNMCSFGNFFNFIKKVVHASDDQQIFIYNSYEVLPIQHVDMQQCVYKMLTKTDYLIVNVSNEDESNIALLEVIYSKDSIKQNKPIPVLLRKEMNVSQVLCQLESSVIGNKSMRKNIRLLQINKKDSSLVRGIVRVLNDDEIVSNLRNPIRVEPIPDDQINVPPDKLIPVWFYNRNNKESIYFLLTVIEKEPFDETKFRIQTILNKSDGLMDQMSFNLFLNNDKYLLTDHTIISNLLVPNSQIRMIQMKKENNDIKFYN</sequence>
<evidence type="ECO:0000259" key="9">
    <source>
        <dbReference type="PROSITE" id="PS50235"/>
    </source>
</evidence>
<dbReference type="PROSITE" id="PS00973">
    <property type="entry name" value="USP_2"/>
    <property type="match status" value="1"/>
</dbReference>
<evidence type="ECO:0000256" key="4">
    <source>
        <dbReference type="ARBA" id="ARBA00022670"/>
    </source>
</evidence>
<evidence type="ECO:0000256" key="7">
    <source>
        <dbReference type="ARBA" id="ARBA00022807"/>
    </source>
</evidence>
<dbReference type="Gene3D" id="3.90.70.10">
    <property type="entry name" value="Cysteine proteinases"/>
    <property type="match status" value="1"/>
</dbReference>
<keyword evidence="4" id="KW-0645">Protease</keyword>
<dbReference type="InterPro" id="IPR029346">
    <property type="entry name" value="USP_C"/>
</dbReference>
<dbReference type="Pfam" id="PF00443">
    <property type="entry name" value="UCH"/>
    <property type="match status" value="1"/>
</dbReference>
<evidence type="ECO:0000256" key="6">
    <source>
        <dbReference type="ARBA" id="ARBA00022801"/>
    </source>
</evidence>
<dbReference type="SUPFAM" id="SSF54001">
    <property type="entry name" value="Cysteine proteinases"/>
    <property type="match status" value="1"/>
</dbReference>
<accession>A0ABR2HUU7</accession>
<dbReference type="InterPro" id="IPR038765">
    <property type="entry name" value="Papain-like_cys_pep_sf"/>
</dbReference>
<evidence type="ECO:0000256" key="2">
    <source>
        <dbReference type="ARBA" id="ARBA00009085"/>
    </source>
</evidence>